<name>A0A0B2ADD6_9MICC</name>
<gene>
    <name evidence="2" type="ORF">LK10_17650</name>
</gene>
<dbReference type="EMBL" id="JTDL01000144">
    <property type="protein sequence ID" value="KHL01256.1"/>
    <property type="molecule type" value="Genomic_DNA"/>
</dbReference>
<comment type="caution">
    <text evidence="2">The sequence shown here is derived from an EMBL/GenBank/DDBJ whole genome shotgun (WGS) entry which is preliminary data.</text>
</comment>
<dbReference type="InterPro" id="IPR001173">
    <property type="entry name" value="Glyco_trans_2-like"/>
</dbReference>
<evidence type="ECO:0000313" key="2">
    <source>
        <dbReference type="EMBL" id="KHL01256.1"/>
    </source>
</evidence>
<dbReference type="Pfam" id="PF00535">
    <property type="entry name" value="Glycos_transf_2"/>
    <property type="match status" value="1"/>
</dbReference>
<evidence type="ECO:0000259" key="1">
    <source>
        <dbReference type="Pfam" id="PF00535"/>
    </source>
</evidence>
<dbReference type="RefSeq" id="WP_043126561.1">
    <property type="nucleotide sequence ID" value="NZ_JTDL01000144.1"/>
</dbReference>
<dbReference type="PANTHER" id="PTHR43685:SF11">
    <property type="entry name" value="GLYCOSYLTRANSFERASE TAGX-RELATED"/>
    <property type="match status" value="1"/>
</dbReference>
<reference evidence="2 3" key="1">
    <citation type="submission" date="2014-09" db="EMBL/GenBank/DDBJ databases">
        <title>Genome sequence of Sinomonas sp. MUSC 117.</title>
        <authorList>
            <person name="Lee L.-H."/>
        </authorList>
    </citation>
    <scope>NUCLEOTIDE SEQUENCE [LARGE SCALE GENOMIC DNA]</scope>
    <source>
        <strain evidence="2 3">MUSC 117</strain>
    </source>
</reference>
<accession>A0A0B2ADD6</accession>
<dbReference type="Gene3D" id="3.90.550.10">
    <property type="entry name" value="Spore Coat Polysaccharide Biosynthesis Protein SpsA, Chain A"/>
    <property type="match status" value="1"/>
</dbReference>
<organism evidence="2 3">
    <name type="scientific">Sinomonas humi</name>
    <dbReference type="NCBI Taxonomy" id="1338436"/>
    <lineage>
        <taxon>Bacteria</taxon>
        <taxon>Bacillati</taxon>
        <taxon>Actinomycetota</taxon>
        <taxon>Actinomycetes</taxon>
        <taxon>Micrococcales</taxon>
        <taxon>Micrococcaceae</taxon>
        <taxon>Sinomonas</taxon>
    </lineage>
</organism>
<evidence type="ECO:0000313" key="3">
    <source>
        <dbReference type="Proteomes" id="UP000030982"/>
    </source>
</evidence>
<protein>
    <recommendedName>
        <fullName evidence="1">Glycosyltransferase 2-like domain-containing protein</fullName>
    </recommendedName>
</protein>
<dbReference type="SUPFAM" id="SSF53448">
    <property type="entry name" value="Nucleotide-diphospho-sugar transferases"/>
    <property type="match status" value="1"/>
</dbReference>
<keyword evidence="3" id="KW-1185">Reference proteome</keyword>
<feature type="domain" description="Glycosyltransferase 2-like" evidence="1">
    <location>
        <begin position="13"/>
        <end position="134"/>
    </location>
</feature>
<dbReference type="Proteomes" id="UP000030982">
    <property type="component" value="Unassembled WGS sequence"/>
</dbReference>
<proteinExistence type="predicted"/>
<sequence length="358" mass="39322">MSAVGPRGRRLVSVVVPCYKYGHFLGDSVGSVLAQDDVDVEVIIVDDASPDDSVAVARELAAADDRVRVIAHDRNSGHIATYNEGLAQGTGDYLVLLSADDALGPGALARAVSLMESRPNVGFTYGTVTRIEGEIPHASDRSGKVRIWDGHVWLSRRCRRATNCIFSPEVVMRRSLYARVGPYRKDLPHTGDLAMWLRAAALSDVAFIGGPPAAFYRVHGSNMHSEAYSAGRVSGMIFDLEQRRLAFRGFADLAAPDGRNRLEHLAELAMRNLSAEALAAASRAFAWGLTESWPLESLIGFAIETWPEARDLPQWRRLEFRMGLGPQRSVAHPGVRVTEKALGLRRRLLEWREAAVRA</sequence>
<dbReference type="InterPro" id="IPR029044">
    <property type="entry name" value="Nucleotide-diphossugar_trans"/>
</dbReference>
<dbReference type="PANTHER" id="PTHR43685">
    <property type="entry name" value="GLYCOSYLTRANSFERASE"/>
    <property type="match status" value="1"/>
</dbReference>
<dbReference type="STRING" id="1338436.LK10_17650"/>
<dbReference type="InterPro" id="IPR050834">
    <property type="entry name" value="Glycosyltransf_2"/>
</dbReference>
<dbReference type="AlphaFoldDB" id="A0A0B2ADD6"/>